<reference evidence="24 25" key="1">
    <citation type="journal article" date="2014" name="Int. J. Syst. Evol. Microbiol.">
        <title>Solimonas terrae sp. nov., isolated from soil.</title>
        <authorList>
            <person name="Kim S.J."/>
            <person name="Moon J.Y."/>
            <person name="Weon H.Y."/>
            <person name="Ahn J.H."/>
            <person name="Chen W.M."/>
            <person name="Kwon S.W."/>
        </authorList>
    </citation>
    <scope>NUCLEOTIDE SEQUENCE [LARGE SCALE GENOMIC DNA]</scope>
    <source>
        <strain evidence="24 25">KIS83-12</strain>
    </source>
</reference>
<evidence type="ECO:0000256" key="11">
    <source>
        <dbReference type="ARBA" id="ARBA00022737"/>
    </source>
</evidence>
<comment type="caution">
    <text evidence="24">The sequence shown here is derived from an EMBL/GenBank/DDBJ whole genome shotgun (WGS) entry which is preliminary data.</text>
</comment>
<dbReference type="GO" id="GO:0009055">
    <property type="term" value="F:electron transfer activity"/>
    <property type="evidence" value="ECO:0007669"/>
    <property type="project" value="InterPro"/>
</dbReference>
<gene>
    <name evidence="24" type="primary">ccoP</name>
    <name evidence="24" type="ORF">G7Y85_00285</name>
</gene>
<evidence type="ECO:0000256" key="1">
    <source>
        <dbReference type="ARBA" id="ARBA00004533"/>
    </source>
</evidence>
<dbReference type="Gene3D" id="6.10.280.130">
    <property type="match status" value="1"/>
</dbReference>
<dbReference type="GO" id="GO:0006119">
    <property type="term" value="P:oxidative phosphorylation"/>
    <property type="evidence" value="ECO:0007669"/>
    <property type="project" value="UniProtKB-UniPathway"/>
</dbReference>
<evidence type="ECO:0000313" key="24">
    <source>
        <dbReference type="EMBL" id="NGY03191.1"/>
    </source>
</evidence>
<evidence type="ECO:0000256" key="5">
    <source>
        <dbReference type="ARBA" id="ARBA00022475"/>
    </source>
</evidence>
<feature type="transmembrane region" description="Helical" evidence="22">
    <location>
        <begin position="6"/>
        <end position="25"/>
    </location>
</feature>
<evidence type="ECO:0000256" key="21">
    <source>
        <dbReference type="PIRSR" id="PIRSR000006-2"/>
    </source>
</evidence>
<dbReference type="InterPro" id="IPR008168">
    <property type="entry name" value="Cyt_C_IC"/>
</dbReference>
<keyword evidence="11" id="KW-0677">Repeat</keyword>
<dbReference type="InterPro" id="IPR038414">
    <property type="entry name" value="CcoP_N_sf"/>
</dbReference>
<comment type="similarity">
    <text evidence="3 19">Belongs to the CcoP / FixP family.</text>
</comment>
<comment type="subcellular location">
    <subcellularLocation>
        <location evidence="1 19">Cell inner membrane</location>
    </subcellularLocation>
</comment>
<keyword evidence="16 19" id="KW-0408">Iron</keyword>
<dbReference type="GO" id="GO:0005886">
    <property type="term" value="C:plasma membrane"/>
    <property type="evidence" value="ECO:0007669"/>
    <property type="project" value="UniProtKB-SubCell"/>
</dbReference>
<feature type="binding site" description="axial binding residue" evidence="20">
    <location>
        <position position="179"/>
    </location>
    <ligand>
        <name>heme c</name>
        <dbReference type="ChEBI" id="CHEBI:61717"/>
        <label>2</label>
    </ligand>
    <ligandPart>
        <name>Fe</name>
        <dbReference type="ChEBI" id="CHEBI:18248"/>
    </ligandPart>
</feature>
<dbReference type="PIRSF" id="PIRSF000006">
    <property type="entry name" value="Cbb3-Cox_fixP"/>
    <property type="match status" value="1"/>
</dbReference>
<evidence type="ECO:0000256" key="8">
    <source>
        <dbReference type="ARBA" id="ARBA00022660"/>
    </source>
</evidence>
<evidence type="ECO:0000256" key="7">
    <source>
        <dbReference type="ARBA" id="ARBA00022617"/>
    </source>
</evidence>
<keyword evidence="17 19" id="KW-0406">Ion transport</keyword>
<keyword evidence="25" id="KW-1185">Reference proteome</keyword>
<dbReference type="AlphaFoldDB" id="A0A6M2BLI7"/>
<dbReference type="Pfam" id="PF14715">
    <property type="entry name" value="FixP_N"/>
    <property type="match status" value="1"/>
</dbReference>
<dbReference type="GO" id="GO:0016491">
    <property type="term" value="F:oxidoreductase activity"/>
    <property type="evidence" value="ECO:0007669"/>
    <property type="project" value="UniProtKB-KW"/>
</dbReference>
<dbReference type="InterPro" id="IPR036909">
    <property type="entry name" value="Cyt_c-like_dom_sf"/>
</dbReference>
<keyword evidence="18 19" id="KW-0472">Membrane</keyword>
<accession>A0A6M2BLI7</accession>
<evidence type="ECO:0000256" key="10">
    <source>
        <dbReference type="ARBA" id="ARBA00022723"/>
    </source>
</evidence>
<evidence type="ECO:0000256" key="22">
    <source>
        <dbReference type="SAM" id="Phobius"/>
    </source>
</evidence>
<proteinExistence type="inferred from homology"/>
<evidence type="ECO:0000256" key="2">
    <source>
        <dbReference type="ARBA" id="ARBA00004673"/>
    </source>
</evidence>
<dbReference type="Gene3D" id="1.10.760.10">
    <property type="entry name" value="Cytochrome c-like domain"/>
    <property type="match status" value="2"/>
</dbReference>
<dbReference type="SUPFAM" id="SSF46626">
    <property type="entry name" value="Cytochrome c"/>
    <property type="match status" value="2"/>
</dbReference>
<keyword evidence="10 19" id="KW-0479">Metal-binding</keyword>
<feature type="binding site" description="axial binding residue" evidence="20">
    <location>
        <position position="226"/>
    </location>
    <ligand>
        <name>heme c</name>
        <dbReference type="ChEBI" id="CHEBI:61717"/>
        <label>2</label>
    </ligand>
    <ligandPart>
        <name>Fe</name>
        <dbReference type="ChEBI" id="CHEBI:18248"/>
    </ligandPart>
</feature>
<feature type="transmembrane region" description="Helical" evidence="22">
    <location>
        <begin position="55"/>
        <end position="74"/>
    </location>
</feature>
<dbReference type="EMBL" id="JAAMOW010000001">
    <property type="protein sequence ID" value="NGY03191.1"/>
    <property type="molecule type" value="Genomic_DNA"/>
</dbReference>
<dbReference type="UniPathway" id="UPA00705"/>
<protein>
    <recommendedName>
        <fullName evidence="19">Cbb3-type cytochrome c oxidase subunit</fullName>
    </recommendedName>
</protein>
<keyword evidence="8 19" id="KW-0679">Respiratory chain</keyword>
<dbReference type="PANTHER" id="PTHR33751:SF1">
    <property type="entry name" value="CBB3-TYPE CYTOCHROME C OXIDASE SUBUNIT FIXP"/>
    <property type="match status" value="1"/>
</dbReference>
<comment type="pathway">
    <text evidence="2 19">Energy metabolism; oxidative phosphorylation.</text>
</comment>
<keyword evidence="5 19" id="KW-1003">Cell membrane</keyword>
<sequence length="295" mass="32606">MSNFWHWVVVAIVVGSFIGTMWLLFANARGKAGEGDTGHVWDDDLREYNNPLPRWWLNVFVATTVFGALYLTFYPGLGNFAGRLGWTEQKQLHERLDALKAQRDRQLAKFHDRDVASLATDPAARTLGRNVFLNNCAGCHGADAHGALGFPNLSDKDWLYGGTPEAIVASVTHGRNGQMPAFNGAIDAPTFDALVRYVQHWNDPKLDASVREQAQKQFAITCAACHGPDGHGNQVIGAPNLTDTIWLHGGTRERIRETILFGRRSAMPAHEKILSPDEIKLVSAYVYSLSQQPGE</sequence>
<dbReference type="GO" id="GO:0020037">
    <property type="term" value="F:heme binding"/>
    <property type="evidence" value="ECO:0007669"/>
    <property type="project" value="InterPro"/>
</dbReference>
<feature type="binding site" description="covalent" evidence="21">
    <location>
        <position position="139"/>
    </location>
    <ligand>
        <name>heme c</name>
        <dbReference type="ChEBI" id="CHEBI:61717"/>
        <label>1</label>
    </ligand>
</feature>
<evidence type="ECO:0000256" key="15">
    <source>
        <dbReference type="ARBA" id="ARBA00023002"/>
    </source>
</evidence>
<evidence type="ECO:0000256" key="13">
    <source>
        <dbReference type="ARBA" id="ARBA00022982"/>
    </source>
</evidence>
<dbReference type="InterPro" id="IPR009056">
    <property type="entry name" value="Cyt_c-like_dom"/>
</dbReference>
<feature type="binding site" description="covalent" evidence="21">
    <location>
        <position position="222"/>
    </location>
    <ligand>
        <name>heme c</name>
        <dbReference type="ChEBI" id="CHEBI:61717"/>
        <label>2</label>
    </ligand>
</feature>
<keyword evidence="9 22" id="KW-0812">Transmembrane</keyword>
<name>A0A6M2BLI7_9GAMM</name>
<feature type="binding site" description="axial binding residue" evidence="20">
    <location>
        <position position="267"/>
    </location>
    <ligand>
        <name>heme c</name>
        <dbReference type="ChEBI" id="CHEBI:61717"/>
        <label>1</label>
    </ligand>
    <ligandPart>
        <name>Fe</name>
        <dbReference type="ChEBI" id="CHEBI:18248"/>
    </ligandPart>
</feature>
<evidence type="ECO:0000256" key="17">
    <source>
        <dbReference type="ARBA" id="ARBA00023065"/>
    </source>
</evidence>
<evidence type="ECO:0000313" key="25">
    <source>
        <dbReference type="Proteomes" id="UP000472676"/>
    </source>
</evidence>
<keyword evidence="6 19" id="KW-0997">Cell inner membrane</keyword>
<evidence type="ECO:0000256" key="19">
    <source>
        <dbReference type="PIRNR" id="PIRNR000006"/>
    </source>
</evidence>
<feature type="binding site" description="covalent" evidence="21">
    <location>
        <position position="136"/>
    </location>
    <ligand>
        <name>heme c</name>
        <dbReference type="ChEBI" id="CHEBI:61717"/>
        <label>1</label>
    </ligand>
</feature>
<evidence type="ECO:0000256" key="20">
    <source>
        <dbReference type="PIRSR" id="PIRSR000006-1"/>
    </source>
</evidence>
<organism evidence="24 25">
    <name type="scientific">Solimonas terrae</name>
    <dbReference type="NCBI Taxonomy" id="1396819"/>
    <lineage>
        <taxon>Bacteria</taxon>
        <taxon>Pseudomonadati</taxon>
        <taxon>Pseudomonadota</taxon>
        <taxon>Gammaproteobacteria</taxon>
        <taxon>Nevskiales</taxon>
        <taxon>Nevskiaceae</taxon>
        <taxon>Solimonas</taxon>
    </lineage>
</organism>
<comment type="function">
    <text evidence="19">C-type cytochrome. Part of the cbb3-type cytochrome c oxidase complex.</text>
</comment>
<comment type="cofactor">
    <cofactor evidence="19 21">
        <name>heme c</name>
        <dbReference type="ChEBI" id="CHEBI:61717"/>
    </cofactor>
    <text evidence="19 21">Binds 2 heme C groups per subunit.</text>
</comment>
<evidence type="ECO:0000256" key="4">
    <source>
        <dbReference type="ARBA" id="ARBA00022448"/>
    </source>
</evidence>
<dbReference type="Proteomes" id="UP000472676">
    <property type="component" value="Unassembled WGS sequence"/>
</dbReference>
<dbReference type="PROSITE" id="PS51007">
    <property type="entry name" value="CYTC"/>
    <property type="match status" value="1"/>
</dbReference>
<dbReference type="InterPro" id="IPR004678">
    <property type="entry name" value="Cyt_c_oxidase_cbb3_su3"/>
</dbReference>
<keyword evidence="12 19" id="KW-0375">Hydrogen ion transport</keyword>
<evidence type="ECO:0000256" key="6">
    <source>
        <dbReference type="ARBA" id="ARBA00022519"/>
    </source>
</evidence>
<dbReference type="PRINTS" id="PR00605">
    <property type="entry name" value="CYTCHROMECIC"/>
</dbReference>
<feature type="domain" description="Cytochrome c" evidence="23">
    <location>
        <begin position="123"/>
        <end position="290"/>
    </location>
</feature>
<evidence type="ECO:0000256" key="9">
    <source>
        <dbReference type="ARBA" id="ARBA00022692"/>
    </source>
</evidence>
<keyword evidence="15 19" id="KW-0560">Oxidoreductase</keyword>
<dbReference type="Pfam" id="PF13442">
    <property type="entry name" value="Cytochrome_CBB3"/>
    <property type="match status" value="2"/>
</dbReference>
<evidence type="ECO:0000259" key="23">
    <source>
        <dbReference type="PROSITE" id="PS51007"/>
    </source>
</evidence>
<dbReference type="InterPro" id="IPR032858">
    <property type="entry name" value="CcoP_N"/>
</dbReference>
<dbReference type="NCBIfam" id="TIGR00782">
    <property type="entry name" value="ccoP"/>
    <property type="match status" value="1"/>
</dbReference>
<dbReference type="InterPro" id="IPR050597">
    <property type="entry name" value="Cytochrome_c_Oxidase_Subunit"/>
</dbReference>
<dbReference type="PANTHER" id="PTHR33751">
    <property type="entry name" value="CBB3-TYPE CYTOCHROME C OXIDASE SUBUNIT FIXP"/>
    <property type="match status" value="1"/>
</dbReference>
<evidence type="ECO:0000256" key="3">
    <source>
        <dbReference type="ARBA" id="ARBA00006113"/>
    </source>
</evidence>
<evidence type="ECO:0000256" key="14">
    <source>
        <dbReference type="ARBA" id="ARBA00022989"/>
    </source>
</evidence>
<dbReference type="GO" id="GO:1902600">
    <property type="term" value="P:proton transmembrane transport"/>
    <property type="evidence" value="ECO:0007669"/>
    <property type="project" value="UniProtKB-KW"/>
</dbReference>
<feature type="binding site" description="axial binding residue" evidence="20">
    <location>
        <position position="140"/>
    </location>
    <ligand>
        <name>heme c</name>
        <dbReference type="ChEBI" id="CHEBI:61717"/>
        <label>1</label>
    </ligand>
    <ligandPart>
        <name>Fe</name>
        <dbReference type="ChEBI" id="CHEBI:18248"/>
    </ligandPart>
</feature>
<feature type="binding site" description="covalent" evidence="21">
    <location>
        <position position="225"/>
    </location>
    <ligand>
        <name>heme c</name>
        <dbReference type="ChEBI" id="CHEBI:61717"/>
        <label>2</label>
    </ligand>
</feature>
<keyword evidence="13 19" id="KW-0249">Electron transport</keyword>
<keyword evidence="7 19" id="KW-0349">Heme</keyword>
<dbReference type="GO" id="GO:0005506">
    <property type="term" value="F:iron ion binding"/>
    <property type="evidence" value="ECO:0007669"/>
    <property type="project" value="InterPro"/>
</dbReference>
<evidence type="ECO:0000256" key="12">
    <source>
        <dbReference type="ARBA" id="ARBA00022781"/>
    </source>
</evidence>
<dbReference type="RefSeq" id="WP_166250618.1">
    <property type="nucleotide sequence ID" value="NZ_JAAMOW010000001.1"/>
</dbReference>
<comment type="subunit">
    <text evidence="19">Component of the cbb3-type cytochrome c oxidase.</text>
</comment>
<evidence type="ECO:0000256" key="16">
    <source>
        <dbReference type="ARBA" id="ARBA00023004"/>
    </source>
</evidence>
<keyword evidence="14 22" id="KW-1133">Transmembrane helix</keyword>
<evidence type="ECO:0000256" key="18">
    <source>
        <dbReference type="ARBA" id="ARBA00023136"/>
    </source>
</evidence>
<keyword evidence="4 19" id="KW-0813">Transport</keyword>